<evidence type="ECO:0000256" key="1">
    <source>
        <dbReference type="ARBA" id="ARBA00001911"/>
    </source>
</evidence>
<feature type="region of interest" description="Disordered" evidence="7">
    <location>
        <begin position="448"/>
        <end position="477"/>
    </location>
</feature>
<dbReference type="Gene3D" id="3.40.50.720">
    <property type="entry name" value="NAD(P)-binding Rossmann-like Domain"/>
    <property type="match status" value="1"/>
</dbReference>
<keyword evidence="4" id="KW-0378">Hydrolase</keyword>
<protein>
    <recommendedName>
        <fullName evidence="3">Glycosyl hydrolase family 109 protein</fullName>
    </recommendedName>
</protein>
<dbReference type="InterPro" id="IPR006311">
    <property type="entry name" value="TAT_signal"/>
</dbReference>
<proteinExistence type="inferred from homology"/>
<dbReference type="InterPro" id="IPR036291">
    <property type="entry name" value="NAD(P)-bd_dom_sf"/>
</dbReference>
<dbReference type="GO" id="GO:0000166">
    <property type="term" value="F:nucleotide binding"/>
    <property type="evidence" value="ECO:0007669"/>
    <property type="project" value="InterPro"/>
</dbReference>
<dbReference type="PROSITE" id="PS51318">
    <property type="entry name" value="TAT"/>
    <property type="match status" value="1"/>
</dbReference>
<organism evidence="10 11">
    <name type="scientific">Candidatus Ruania gallistercoris</name>
    <dbReference type="NCBI Taxonomy" id="2838746"/>
    <lineage>
        <taxon>Bacteria</taxon>
        <taxon>Bacillati</taxon>
        <taxon>Actinomycetota</taxon>
        <taxon>Actinomycetes</taxon>
        <taxon>Micrococcales</taxon>
        <taxon>Ruaniaceae</taxon>
        <taxon>Ruania</taxon>
    </lineage>
</organism>
<evidence type="ECO:0000256" key="5">
    <source>
        <dbReference type="ARBA" id="ARBA00023027"/>
    </source>
</evidence>
<dbReference type="AlphaFoldDB" id="A0A9D2ECE8"/>
<dbReference type="Proteomes" id="UP000824037">
    <property type="component" value="Unassembled WGS sequence"/>
</dbReference>
<sequence length="477" mass="52903">MSDAHSNGTERTPGGVSRRNVLASGVAAGVGGLAAATATGASASSSAQQPVPRRRAAQESMIGVPFDGYDEVRVGMIGLGNRGMGMLPLFDAVPGVRVTALCDVRRERVREASDLLAEAGSRRPREYARGAEDYQRLAEAEDVDFVYIASPWENHYSQAAACLRGGKHVGIELPIATELDEIWSLVDLSEQQRRHCLLMENCNYGRQELAMLRMAHDGLFGELTHGHGGYLHDLRELLFSETHYYNQWRRKWHTEKNRSFYPMHGLAPIAAAMDVNRGDRLTTLQASASPARGLADYRERFVSKDRADVWAEEYIAGDRVTCMIGTEQGRLIRAELDVCSPRPYSRINTLAGSRGLLEDYPSRIYFEPDHEGHTWADSQPYLDEYDHWLWQDIGDDAGNHGGHGGMDYILIYRTMQCMRLGLVPDIDVYDSAAWCAAVPLSGESLSTGGPVEIPDFTRGQWSEDRPGLDSDRAPLLD</sequence>
<evidence type="ECO:0000313" key="10">
    <source>
        <dbReference type="EMBL" id="HIZ34740.1"/>
    </source>
</evidence>
<reference evidence="10" key="1">
    <citation type="journal article" date="2021" name="PeerJ">
        <title>Extensive microbial diversity within the chicken gut microbiome revealed by metagenomics and culture.</title>
        <authorList>
            <person name="Gilroy R."/>
            <person name="Ravi A."/>
            <person name="Getino M."/>
            <person name="Pursley I."/>
            <person name="Horton D.L."/>
            <person name="Alikhan N.F."/>
            <person name="Baker D."/>
            <person name="Gharbi K."/>
            <person name="Hall N."/>
            <person name="Watson M."/>
            <person name="Adriaenssens E.M."/>
            <person name="Foster-Nyarko E."/>
            <person name="Jarju S."/>
            <person name="Secka A."/>
            <person name="Antonio M."/>
            <person name="Oren A."/>
            <person name="Chaudhuri R.R."/>
            <person name="La Ragione R."/>
            <person name="Hildebrand F."/>
            <person name="Pallen M.J."/>
        </authorList>
    </citation>
    <scope>NUCLEOTIDE SEQUENCE</scope>
    <source>
        <strain evidence="10">ChiGjej4B4-7305</strain>
    </source>
</reference>
<accession>A0A9D2ECE8</accession>
<keyword evidence="6" id="KW-0326">Glycosidase</keyword>
<evidence type="ECO:0000256" key="3">
    <source>
        <dbReference type="ARBA" id="ARBA00016631"/>
    </source>
</evidence>
<evidence type="ECO:0000256" key="2">
    <source>
        <dbReference type="ARBA" id="ARBA00009329"/>
    </source>
</evidence>
<dbReference type="Gene3D" id="3.30.360.10">
    <property type="entry name" value="Dihydrodipicolinate Reductase, domain 2"/>
    <property type="match status" value="1"/>
</dbReference>
<evidence type="ECO:0000256" key="7">
    <source>
        <dbReference type="SAM" id="MobiDB-lite"/>
    </source>
</evidence>
<dbReference type="InterPro" id="IPR050463">
    <property type="entry name" value="Gfo/Idh/MocA_oxidrdct_glycsds"/>
</dbReference>
<comment type="cofactor">
    <cofactor evidence="1">
        <name>NAD(+)</name>
        <dbReference type="ChEBI" id="CHEBI:57540"/>
    </cofactor>
</comment>
<comment type="caution">
    <text evidence="10">The sequence shown here is derived from an EMBL/GenBank/DDBJ whole genome shotgun (WGS) entry which is preliminary data.</text>
</comment>
<dbReference type="InterPro" id="IPR049303">
    <property type="entry name" value="Glyco_hydro_109_C"/>
</dbReference>
<comment type="similarity">
    <text evidence="2">Belongs to the Gfo/Idh/MocA family. Glycosyl hydrolase 109 subfamily.</text>
</comment>
<reference evidence="10" key="2">
    <citation type="submission" date="2021-04" db="EMBL/GenBank/DDBJ databases">
        <authorList>
            <person name="Gilroy R."/>
        </authorList>
    </citation>
    <scope>NUCLEOTIDE SEQUENCE</scope>
    <source>
        <strain evidence="10">ChiGjej4B4-7305</strain>
    </source>
</reference>
<dbReference type="Pfam" id="PF21252">
    <property type="entry name" value="Glyco_hydro_109_C"/>
    <property type="match status" value="1"/>
</dbReference>
<evidence type="ECO:0000256" key="4">
    <source>
        <dbReference type="ARBA" id="ARBA00022801"/>
    </source>
</evidence>
<feature type="compositionally biased region" description="Basic and acidic residues" evidence="7">
    <location>
        <begin position="461"/>
        <end position="477"/>
    </location>
</feature>
<gene>
    <name evidence="10" type="ORF">H9815_03090</name>
</gene>
<dbReference type="Pfam" id="PF01408">
    <property type="entry name" value="GFO_IDH_MocA"/>
    <property type="match status" value="1"/>
</dbReference>
<dbReference type="EMBL" id="DXBY01000055">
    <property type="protein sequence ID" value="HIZ34740.1"/>
    <property type="molecule type" value="Genomic_DNA"/>
</dbReference>
<dbReference type="GO" id="GO:0016798">
    <property type="term" value="F:hydrolase activity, acting on glycosyl bonds"/>
    <property type="evidence" value="ECO:0007669"/>
    <property type="project" value="UniProtKB-KW"/>
</dbReference>
<feature type="region of interest" description="Disordered" evidence="7">
    <location>
        <begin position="40"/>
        <end position="59"/>
    </location>
</feature>
<dbReference type="PANTHER" id="PTHR43818:SF1">
    <property type="entry name" value="GLYCOSYL HYDROLASE FAMILY 109 PROTEIN"/>
    <property type="match status" value="1"/>
</dbReference>
<evidence type="ECO:0000256" key="6">
    <source>
        <dbReference type="ARBA" id="ARBA00023295"/>
    </source>
</evidence>
<keyword evidence="5" id="KW-0520">NAD</keyword>
<evidence type="ECO:0000259" key="8">
    <source>
        <dbReference type="Pfam" id="PF01408"/>
    </source>
</evidence>
<feature type="domain" description="Glycosyl hydrolase 109 C-terminal" evidence="9">
    <location>
        <begin position="209"/>
        <end position="377"/>
    </location>
</feature>
<dbReference type="InterPro" id="IPR000683">
    <property type="entry name" value="Gfo/Idh/MocA-like_OxRdtase_N"/>
</dbReference>
<dbReference type="SUPFAM" id="SSF51735">
    <property type="entry name" value="NAD(P)-binding Rossmann-fold domains"/>
    <property type="match status" value="1"/>
</dbReference>
<evidence type="ECO:0000259" key="9">
    <source>
        <dbReference type="Pfam" id="PF21252"/>
    </source>
</evidence>
<dbReference type="PANTHER" id="PTHR43818">
    <property type="entry name" value="BCDNA.GH03377"/>
    <property type="match status" value="1"/>
</dbReference>
<feature type="domain" description="Gfo/Idh/MocA-like oxidoreductase N-terminal" evidence="8">
    <location>
        <begin position="72"/>
        <end position="195"/>
    </location>
</feature>
<name>A0A9D2ECE8_9MICO</name>
<evidence type="ECO:0000313" key="11">
    <source>
        <dbReference type="Proteomes" id="UP000824037"/>
    </source>
</evidence>